<dbReference type="EMBL" id="SJOL01009743">
    <property type="protein sequence ID" value="TGZ55970.1"/>
    <property type="molecule type" value="Genomic_DNA"/>
</dbReference>
<dbReference type="GO" id="GO:0007548">
    <property type="term" value="P:sex differentiation"/>
    <property type="evidence" value="ECO:0007669"/>
    <property type="project" value="TreeGrafter"/>
</dbReference>
<proteinExistence type="predicted"/>
<evidence type="ECO:0000256" key="3">
    <source>
        <dbReference type="ARBA" id="ARBA00023125"/>
    </source>
</evidence>
<evidence type="ECO:0000256" key="4">
    <source>
        <dbReference type="ARBA" id="ARBA00023242"/>
    </source>
</evidence>
<reference evidence="8 9" key="1">
    <citation type="journal article" date="2019" name="BMC Genomics">
        <title>New insights from Opisthorchis felineus genome: update on genomics of the epidemiologically important liver flukes.</title>
        <authorList>
            <person name="Ershov N.I."/>
            <person name="Mordvinov V.A."/>
            <person name="Prokhortchouk E.B."/>
            <person name="Pakharukova M.Y."/>
            <person name="Gunbin K.V."/>
            <person name="Ustyantsev K."/>
            <person name="Genaev M.A."/>
            <person name="Blinov A.G."/>
            <person name="Mazur A."/>
            <person name="Boulygina E."/>
            <person name="Tsygankova S."/>
            <person name="Khrameeva E."/>
            <person name="Chekanov N."/>
            <person name="Fan G."/>
            <person name="Xiao A."/>
            <person name="Zhang H."/>
            <person name="Xu X."/>
            <person name="Yang H."/>
            <person name="Solovyev V."/>
            <person name="Lee S.M."/>
            <person name="Liu X."/>
            <person name="Afonnikov D.A."/>
            <person name="Skryabin K.G."/>
        </authorList>
    </citation>
    <scope>NUCLEOTIDE SEQUENCE [LARGE SCALE GENOMIC DNA]</scope>
    <source>
        <strain evidence="8">AK-0245</strain>
        <tissue evidence="8">Whole organism</tissue>
    </source>
</reference>
<evidence type="ECO:0000313" key="9">
    <source>
        <dbReference type="Proteomes" id="UP000308267"/>
    </source>
</evidence>
<dbReference type="Proteomes" id="UP000308267">
    <property type="component" value="Unassembled WGS sequence"/>
</dbReference>
<evidence type="ECO:0000256" key="6">
    <source>
        <dbReference type="SAM" id="MobiDB-lite"/>
    </source>
</evidence>
<dbReference type="InterPro" id="IPR026607">
    <property type="entry name" value="DMRT"/>
</dbReference>
<evidence type="ECO:0000256" key="5">
    <source>
        <dbReference type="PROSITE-ProRule" id="PRU00070"/>
    </source>
</evidence>
<keyword evidence="3 5" id="KW-0238">DNA-binding</keyword>
<dbReference type="GO" id="GO:0000981">
    <property type="term" value="F:DNA-binding transcription factor activity, RNA polymerase II-specific"/>
    <property type="evidence" value="ECO:0007669"/>
    <property type="project" value="TreeGrafter"/>
</dbReference>
<dbReference type="Gene3D" id="4.10.1040.10">
    <property type="entry name" value="DM DNA-binding domain"/>
    <property type="match status" value="1"/>
</dbReference>
<dbReference type="OrthoDB" id="6162476at2759"/>
<evidence type="ECO:0000256" key="1">
    <source>
        <dbReference type="ARBA" id="ARBA00022723"/>
    </source>
</evidence>
<protein>
    <recommendedName>
        <fullName evidence="7">DM domain-containing protein</fullName>
    </recommendedName>
</protein>
<dbReference type="FunFam" id="4.10.1040.10:FF:000001">
    <property type="entry name" value="doublesex- and mab-3-related transcription factor 1"/>
    <property type="match status" value="1"/>
</dbReference>
<dbReference type="PROSITE" id="PS50809">
    <property type="entry name" value="DM_2"/>
    <property type="match status" value="1"/>
</dbReference>
<keyword evidence="4 5" id="KW-0539">Nucleus</keyword>
<feature type="compositionally biased region" description="Basic and acidic residues" evidence="6">
    <location>
        <begin position="91"/>
        <end position="104"/>
    </location>
</feature>
<dbReference type="SUPFAM" id="SSF82927">
    <property type="entry name" value="Cysteine-rich DNA binding domain, (DM domain)"/>
    <property type="match status" value="1"/>
</dbReference>
<comment type="subcellular location">
    <subcellularLocation>
        <location evidence="5">Nucleus</location>
    </subcellularLocation>
</comment>
<feature type="DNA-binding region" description="DM" evidence="5">
    <location>
        <begin position="22"/>
        <end position="69"/>
    </location>
</feature>
<feature type="region of interest" description="Disordered" evidence="6">
    <location>
        <begin position="259"/>
        <end position="291"/>
    </location>
</feature>
<dbReference type="PROSITE" id="PS40000">
    <property type="entry name" value="DM_1"/>
    <property type="match status" value="1"/>
</dbReference>
<dbReference type="GO" id="GO:0046872">
    <property type="term" value="F:metal ion binding"/>
    <property type="evidence" value="ECO:0007669"/>
    <property type="project" value="UniProtKB-KW"/>
</dbReference>
<organism evidence="8 9">
    <name type="scientific">Opisthorchis felineus</name>
    <dbReference type="NCBI Taxonomy" id="147828"/>
    <lineage>
        <taxon>Eukaryota</taxon>
        <taxon>Metazoa</taxon>
        <taxon>Spiralia</taxon>
        <taxon>Lophotrochozoa</taxon>
        <taxon>Platyhelminthes</taxon>
        <taxon>Trematoda</taxon>
        <taxon>Digenea</taxon>
        <taxon>Opisthorchiida</taxon>
        <taxon>Opisthorchiata</taxon>
        <taxon>Opisthorchiidae</taxon>
        <taxon>Opisthorchis</taxon>
    </lineage>
</organism>
<dbReference type="PANTHER" id="PTHR12322:SF116">
    <property type="entry name" value="DOUBLESEX-MAB RELATED 99B"/>
    <property type="match status" value="1"/>
</dbReference>
<dbReference type="InterPro" id="IPR036407">
    <property type="entry name" value="DM_DNA-bd_sf"/>
</dbReference>
<keyword evidence="9" id="KW-1185">Reference proteome</keyword>
<feature type="domain" description="DM" evidence="7">
    <location>
        <begin position="22"/>
        <end position="69"/>
    </location>
</feature>
<feature type="compositionally biased region" description="Polar residues" evidence="6">
    <location>
        <begin position="266"/>
        <end position="291"/>
    </location>
</feature>
<feature type="region of interest" description="Disordered" evidence="6">
    <location>
        <begin position="166"/>
        <end position="186"/>
    </location>
</feature>
<name>A0A4S2L0I2_OPIFE</name>
<sequence length="291" mass="32629">MIHSNASRPEHLERIGVRRPKCARCRNHGLVAWVKGHKKFCAFRNCTCEQCILIVERQRVMAAQVALKRRQAVEDLLVQEWKKSQGAVANHPHEEELEDSTRTERSDSWMEVHLASIPAAPNHHILNLQSNEAFQAEFGVTCLESGRTSLPSQIVKQYDTNVSEPQSRSLLTASTPTFRDASTRQCSEPQPCYSKLSLEMVQKQALLLSAAFASLPKPPGYQQLDSSSSSSLLSDSFPSFCSPSYEQINLPFFHASPKTELGSYHSPPSDQKQRQQMDQSKGPSFSTIFLV</sequence>
<dbReference type="SMART" id="SM00301">
    <property type="entry name" value="DM"/>
    <property type="match status" value="1"/>
</dbReference>
<feature type="compositionally biased region" description="Polar residues" evidence="6">
    <location>
        <begin position="166"/>
        <end position="177"/>
    </location>
</feature>
<feature type="region of interest" description="Disordered" evidence="6">
    <location>
        <begin position="84"/>
        <end position="104"/>
    </location>
</feature>
<keyword evidence="2 5" id="KW-0862">Zinc</keyword>
<dbReference type="GO" id="GO:0005634">
    <property type="term" value="C:nucleus"/>
    <property type="evidence" value="ECO:0007669"/>
    <property type="project" value="UniProtKB-SubCell"/>
</dbReference>
<dbReference type="STRING" id="147828.A0A4S2L0I2"/>
<dbReference type="GO" id="GO:0000978">
    <property type="term" value="F:RNA polymerase II cis-regulatory region sequence-specific DNA binding"/>
    <property type="evidence" value="ECO:0007669"/>
    <property type="project" value="TreeGrafter"/>
</dbReference>
<evidence type="ECO:0000256" key="2">
    <source>
        <dbReference type="ARBA" id="ARBA00022833"/>
    </source>
</evidence>
<evidence type="ECO:0000313" key="8">
    <source>
        <dbReference type="EMBL" id="TGZ55970.1"/>
    </source>
</evidence>
<evidence type="ECO:0000259" key="7">
    <source>
        <dbReference type="PROSITE" id="PS50809"/>
    </source>
</evidence>
<keyword evidence="1 5" id="KW-0479">Metal-binding</keyword>
<accession>A0A4S2L0I2</accession>
<dbReference type="AlphaFoldDB" id="A0A4S2L0I2"/>
<dbReference type="Pfam" id="PF00751">
    <property type="entry name" value="DM"/>
    <property type="match status" value="1"/>
</dbReference>
<dbReference type="PANTHER" id="PTHR12322">
    <property type="entry name" value="DOUBLESEX AND MAB-3 RELATED TRANSCRIPTION FACTOR DMRT"/>
    <property type="match status" value="1"/>
</dbReference>
<dbReference type="InterPro" id="IPR001275">
    <property type="entry name" value="DM_DNA-bd"/>
</dbReference>
<gene>
    <name evidence="8" type="ORF">CRM22_010232</name>
</gene>
<comment type="caution">
    <text evidence="8">The sequence shown here is derived from an EMBL/GenBank/DDBJ whole genome shotgun (WGS) entry which is preliminary data.</text>
</comment>